<dbReference type="EMBL" id="FMWD01000008">
    <property type="protein sequence ID" value="SCZ64064.1"/>
    <property type="molecule type" value="Genomic_DNA"/>
</dbReference>
<dbReference type="Pfam" id="PF02600">
    <property type="entry name" value="DsbB"/>
    <property type="match status" value="1"/>
</dbReference>
<dbReference type="OrthoDB" id="158402at2"/>
<dbReference type="STRING" id="415747.SAMN03097708_02556"/>
<evidence type="ECO:0000313" key="13">
    <source>
        <dbReference type="EMBL" id="SCZ64064.1"/>
    </source>
</evidence>
<keyword evidence="7" id="KW-0560">Oxidoreductase</keyword>
<evidence type="ECO:0000256" key="9">
    <source>
        <dbReference type="ARBA" id="ARBA00023157"/>
    </source>
</evidence>
<evidence type="ECO:0000256" key="4">
    <source>
        <dbReference type="ARBA" id="ARBA00022692"/>
    </source>
</evidence>
<dbReference type="SUPFAM" id="SSF158442">
    <property type="entry name" value="DsbB-like"/>
    <property type="match status" value="1"/>
</dbReference>
<keyword evidence="3" id="KW-0813">Transport</keyword>
<proteinExistence type="inferred from homology"/>
<evidence type="ECO:0000256" key="2">
    <source>
        <dbReference type="ARBA" id="ARBA00007602"/>
    </source>
</evidence>
<keyword evidence="6 12" id="KW-1133">Transmembrane helix</keyword>
<gene>
    <name evidence="13" type="ORF">SAMN03097708_02556</name>
</gene>
<dbReference type="RefSeq" id="WP_092997827.1">
    <property type="nucleotide sequence ID" value="NZ_FMWD01000008.1"/>
</dbReference>
<keyword evidence="8 12" id="KW-0472">Membrane</keyword>
<evidence type="ECO:0000313" key="14">
    <source>
        <dbReference type="Proteomes" id="UP000199648"/>
    </source>
</evidence>
<organism evidence="13 14">
    <name type="scientific">Thiohalomonas denitrificans</name>
    <dbReference type="NCBI Taxonomy" id="415747"/>
    <lineage>
        <taxon>Bacteria</taxon>
        <taxon>Pseudomonadati</taxon>
        <taxon>Pseudomonadota</taxon>
        <taxon>Gammaproteobacteria</taxon>
        <taxon>Thiohalomonadales</taxon>
        <taxon>Thiohalomonadaceae</taxon>
        <taxon>Thiohalomonas</taxon>
    </lineage>
</organism>
<evidence type="ECO:0000256" key="12">
    <source>
        <dbReference type="SAM" id="Phobius"/>
    </source>
</evidence>
<dbReference type="PANTHER" id="PTHR43469">
    <property type="entry name" value="DISULFIDE FORMATION PROTEIN-RELATED"/>
    <property type="match status" value="1"/>
</dbReference>
<sequence>MNPKPNSDTGHVSTAWLLIFAAWLLSAISTLGALFFGEVMEVPTCSLCWYQRIFMFPLAVILPLGLFPLDLKVIRYTLPLPLLGGLLAGFQLLLIEGVIPESIQPCSKGVPCSETFVEWFGFLTIPMMSIAAFSTIAVLLVAARFRGSQ</sequence>
<evidence type="ECO:0000256" key="6">
    <source>
        <dbReference type="ARBA" id="ARBA00022989"/>
    </source>
</evidence>
<dbReference type="Gene3D" id="1.20.1550.10">
    <property type="entry name" value="DsbB-like"/>
    <property type="match status" value="1"/>
</dbReference>
<keyword evidence="5" id="KW-0249">Electron transport</keyword>
<accession>A0A1G5QQA5</accession>
<feature type="transmembrane region" description="Helical" evidence="12">
    <location>
        <begin position="49"/>
        <end position="69"/>
    </location>
</feature>
<keyword evidence="10" id="KW-0143">Chaperone</keyword>
<evidence type="ECO:0000256" key="11">
    <source>
        <dbReference type="ARBA" id="ARBA00023284"/>
    </source>
</evidence>
<keyword evidence="14" id="KW-1185">Reference proteome</keyword>
<dbReference type="AlphaFoldDB" id="A0A1G5QQA5"/>
<dbReference type="GO" id="GO:0016020">
    <property type="term" value="C:membrane"/>
    <property type="evidence" value="ECO:0007669"/>
    <property type="project" value="UniProtKB-SubCell"/>
</dbReference>
<protein>
    <submittedName>
        <fullName evidence="13">Disulfide bond formation protein DsbB</fullName>
    </submittedName>
</protein>
<dbReference type="GO" id="GO:0015035">
    <property type="term" value="F:protein-disulfide reductase activity"/>
    <property type="evidence" value="ECO:0007669"/>
    <property type="project" value="InterPro"/>
</dbReference>
<feature type="transmembrane region" description="Helical" evidence="12">
    <location>
        <begin position="119"/>
        <end position="143"/>
    </location>
</feature>
<comment type="subcellular location">
    <subcellularLocation>
        <location evidence="1">Membrane</location>
        <topology evidence="1">Multi-pass membrane protein</topology>
    </subcellularLocation>
</comment>
<dbReference type="GO" id="GO:0006457">
    <property type="term" value="P:protein folding"/>
    <property type="evidence" value="ECO:0007669"/>
    <property type="project" value="InterPro"/>
</dbReference>
<comment type="similarity">
    <text evidence="2">Belongs to the DsbB family. BdbC subfamily.</text>
</comment>
<dbReference type="InterPro" id="IPR003752">
    <property type="entry name" value="DiS_bond_form_DsbB/BdbC"/>
</dbReference>
<dbReference type="PANTHER" id="PTHR43469:SF1">
    <property type="entry name" value="SPBETA PROPHAGE-DERIVED DISULFIDE BOND FORMATION PROTEIN B"/>
    <property type="match status" value="1"/>
</dbReference>
<keyword evidence="9" id="KW-1015">Disulfide bond</keyword>
<dbReference type="InterPro" id="IPR023380">
    <property type="entry name" value="DsbB-like_sf"/>
</dbReference>
<evidence type="ECO:0000256" key="8">
    <source>
        <dbReference type="ARBA" id="ARBA00023136"/>
    </source>
</evidence>
<keyword evidence="11" id="KW-0676">Redox-active center</keyword>
<dbReference type="Proteomes" id="UP000199648">
    <property type="component" value="Unassembled WGS sequence"/>
</dbReference>
<evidence type="ECO:0000256" key="7">
    <source>
        <dbReference type="ARBA" id="ARBA00023002"/>
    </source>
</evidence>
<name>A0A1G5QQA5_9GAMM</name>
<dbReference type="InterPro" id="IPR012187">
    <property type="entry name" value="Disulphide_bond_form_BdbC"/>
</dbReference>
<dbReference type="PIRSF" id="PIRSF036659">
    <property type="entry name" value="BdbC"/>
    <property type="match status" value="1"/>
</dbReference>
<evidence type="ECO:0000256" key="10">
    <source>
        <dbReference type="ARBA" id="ARBA00023186"/>
    </source>
</evidence>
<keyword evidence="4 12" id="KW-0812">Transmembrane</keyword>
<feature type="transmembrane region" description="Helical" evidence="12">
    <location>
        <begin position="12"/>
        <end position="37"/>
    </location>
</feature>
<evidence type="ECO:0000256" key="3">
    <source>
        <dbReference type="ARBA" id="ARBA00022448"/>
    </source>
</evidence>
<evidence type="ECO:0000256" key="5">
    <source>
        <dbReference type="ARBA" id="ARBA00022982"/>
    </source>
</evidence>
<reference evidence="13 14" key="1">
    <citation type="submission" date="2016-10" db="EMBL/GenBank/DDBJ databases">
        <authorList>
            <person name="de Groot N.N."/>
        </authorList>
    </citation>
    <scope>NUCLEOTIDE SEQUENCE [LARGE SCALE GENOMIC DNA]</scope>
    <source>
        <strain evidence="13 14">HLD2</strain>
    </source>
</reference>
<feature type="transmembrane region" description="Helical" evidence="12">
    <location>
        <begin position="76"/>
        <end position="99"/>
    </location>
</feature>
<evidence type="ECO:0000256" key="1">
    <source>
        <dbReference type="ARBA" id="ARBA00004141"/>
    </source>
</evidence>